<keyword evidence="1" id="KW-1133">Transmembrane helix</keyword>
<dbReference type="RefSeq" id="WP_258855409.1">
    <property type="nucleotide sequence ID" value="NZ_JANUGV010000001.1"/>
</dbReference>
<evidence type="ECO:0000313" key="3">
    <source>
        <dbReference type="Proteomes" id="UP001205861"/>
    </source>
</evidence>
<proteinExistence type="predicted"/>
<evidence type="ECO:0000313" key="2">
    <source>
        <dbReference type="EMBL" id="MCS0607708.1"/>
    </source>
</evidence>
<dbReference type="InterPro" id="IPR008620">
    <property type="entry name" value="FixH"/>
</dbReference>
<accession>A0ABT2BGQ6</accession>
<name>A0ABT2BGQ6_9BURK</name>
<sequence length="175" mass="19740">MNRNSQTLGSMPQPPWYAQRWPWLLMLGPATVVVAGAFTTWLAVSRPDALVVGDYYKQGQAINQDLRRDRVATGMRLEVQMRFDPQAGRLEGTLTAAGRPLGTPFKVMLAHPTMPEKDMTLEAVPDATGRFSIVLPALERAHWQVVVEGGQKDWRLAHSWDWPKHRELDIKADAR</sequence>
<keyword evidence="3" id="KW-1185">Reference proteome</keyword>
<evidence type="ECO:0000256" key="1">
    <source>
        <dbReference type="SAM" id="Phobius"/>
    </source>
</evidence>
<keyword evidence="1" id="KW-0472">Membrane</keyword>
<keyword evidence="1" id="KW-0812">Transmembrane</keyword>
<feature type="transmembrane region" description="Helical" evidence="1">
    <location>
        <begin position="21"/>
        <end position="44"/>
    </location>
</feature>
<comment type="caution">
    <text evidence="2">The sequence shown here is derived from an EMBL/GenBank/DDBJ whole genome shotgun (WGS) entry which is preliminary data.</text>
</comment>
<dbReference type="EMBL" id="JANUGV010000001">
    <property type="protein sequence ID" value="MCS0607708.1"/>
    <property type="molecule type" value="Genomic_DNA"/>
</dbReference>
<organism evidence="2 3">
    <name type="scientific">Massilia solisilvae</name>
    <dbReference type="NCBI Taxonomy" id="1811225"/>
    <lineage>
        <taxon>Bacteria</taxon>
        <taxon>Pseudomonadati</taxon>
        <taxon>Pseudomonadota</taxon>
        <taxon>Betaproteobacteria</taxon>
        <taxon>Burkholderiales</taxon>
        <taxon>Oxalobacteraceae</taxon>
        <taxon>Telluria group</taxon>
        <taxon>Massilia</taxon>
    </lineage>
</organism>
<gene>
    <name evidence="2" type="ORF">NX773_05985</name>
</gene>
<reference evidence="2 3" key="1">
    <citation type="submission" date="2022-08" db="EMBL/GenBank/DDBJ databases">
        <title>Reclassification of Massilia species as members of the genera Telluria, Duganella, Pseudoduganella, Mokoshia gen. nov. and Zemynaea gen. nov. using orthogonal and non-orthogonal genome-based approaches.</title>
        <authorList>
            <person name="Bowman J.P."/>
        </authorList>
    </citation>
    <scope>NUCLEOTIDE SEQUENCE [LARGE SCALE GENOMIC DNA]</scope>
    <source>
        <strain evidence="2 3">JCM 31607</strain>
    </source>
</reference>
<dbReference type="Proteomes" id="UP001205861">
    <property type="component" value="Unassembled WGS sequence"/>
</dbReference>
<protein>
    <submittedName>
        <fullName evidence="2">FixH family protein</fullName>
    </submittedName>
</protein>
<dbReference type="Pfam" id="PF05751">
    <property type="entry name" value="FixH"/>
    <property type="match status" value="1"/>
</dbReference>